<gene>
    <name evidence="1" type="ORF">G6F51_010965</name>
</gene>
<reference evidence="1" key="1">
    <citation type="journal article" date="2020" name="Microb. Genom.">
        <title>Genetic diversity of clinical and environmental Mucorales isolates obtained from an investigation of mucormycosis cases among solid organ transplant recipients.</title>
        <authorList>
            <person name="Nguyen M.H."/>
            <person name="Kaul D."/>
            <person name="Muto C."/>
            <person name="Cheng S.J."/>
            <person name="Richter R.A."/>
            <person name="Bruno V.M."/>
            <person name="Liu G."/>
            <person name="Beyhan S."/>
            <person name="Sundermann A.J."/>
            <person name="Mounaud S."/>
            <person name="Pasculle A.W."/>
            <person name="Nierman W.C."/>
            <person name="Driscoll E."/>
            <person name="Cumbie R."/>
            <person name="Clancy C.J."/>
            <person name="Dupont C.L."/>
        </authorList>
    </citation>
    <scope>NUCLEOTIDE SEQUENCE</scope>
    <source>
        <strain evidence="1">GL16</strain>
    </source>
</reference>
<organism evidence="1 2">
    <name type="scientific">Rhizopus oryzae</name>
    <name type="common">Mucormycosis agent</name>
    <name type="synonym">Rhizopus arrhizus var. delemar</name>
    <dbReference type="NCBI Taxonomy" id="64495"/>
    <lineage>
        <taxon>Eukaryota</taxon>
        <taxon>Fungi</taxon>
        <taxon>Fungi incertae sedis</taxon>
        <taxon>Mucoromycota</taxon>
        <taxon>Mucoromycotina</taxon>
        <taxon>Mucoromycetes</taxon>
        <taxon>Mucorales</taxon>
        <taxon>Mucorineae</taxon>
        <taxon>Rhizopodaceae</taxon>
        <taxon>Rhizopus</taxon>
    </lineage>
</organism>
<proteinExistence type="predicted"/>
<sequence length="410" mass="46558">MLPGLPRSFDNKVTDVSQLNLKADESKMVVCYTTSTTNAEETAGCSVDETEKNDNTEQDEQRVDIVECKKRSKEAYKTILVCEVPLDDLDRKLHHRIRMRLADSCAELNKVASLIYKSPHRRLLASREYFELDDTVELLLNKDWLHEPQVKFARAQVLAGTVLMNVSNGEAILVNTVEMYGGTKPADIHRELPFSSNMSIFTTKPTYANIWPHIRSTGDGSKRVIVTQTCTALITSIVCLDQSEEPKMGPSSCHFATSPQHTKIFIDQVSWTKAKKIESNASTRSIELFSLIAQARQLRSQFHHPTTYYLCRAFSDATLFSHLQPYTVFIYCDHEGSTKSMDNENAFMIASRLFQRIAYSIRLPKHILTRIVLLCCMTNAKIMGKSRNCLRIFCICLATTWKWQSSATAF</sequence>
<name>A0A9P6Y193_RHIOR</name>
<accession>A0A9P6Y193</accession>
<comment type="caution">
    <text evidence="1">The sequence shown here is derived from an EMBL/GenBank/DDBJ whole genome shotgun (WGS) entry which is preliminary data.</text>
</comment>
<dbReference type="AlphaFoldDB" id="A0A9P6Y193"/>
<dbReference type="Proteomes" id="UP000717996">
    <property type="component" value="Unassembled WGS sequence"/>
</dbReference>
<dbReference type="EMBL" id="JAANIT010002435">
    <property type="protein sequence ID" value="KAG1536445.1"/>
    <property type="molecule type" value="Genomic_DNA"/>
</dbReference>
<dbReference type="OrthoDB" id="2283214at2759"/>
<protein>
    <submittedName>
        <fullName evidence="1">Uncharacterized protein</fullName>
    </submittedName>
</protein>
<evidence type="ECO:0000313" key="2">
    <source>
        <dbReference type="Proteomes" id="UP000717996"/>
    </source>
</evidence>
<evidence type="ECO:0000313" key="1">
    <source>
        <dbReference type="EMBL" id="KAG1536445.1"/>
    </source>
</evidence>